<keyword evidence="4" id="KW-1185">Reference proteome</keyword>
<dbReference type="HOGENOM" id="CLU_819189_0_0_1"/>
<evidence type="ECO:0000313" key="3">
    <source>
        <dbReference type="EMBL" id="KIK17003.1"/>
    </source>
</evidence>
<dbReference type="EMBL" id="KN833840">
    <property type="protein sequence ID" value="KIK17003.1"/>
    <property type="molecule type" value="Genomic_DNA"/>
</dbReference>
<evidence type="ECO:0000256" key="1">
    <source>
        <dbReference type="SAM" id="Phobius"/>
    </source>
</evidence>
<dbReference type="OrthoDB" id="2668493at2759"/>
<feature type="transmembrane region" description="Helical" evidence="1">
    <location>
        <begin position="67"/>
        <end position="90"/>
    </location>
</feature>
<reference evidence="3 4" key="1">
    <citation type="submission" date="2014-04" db="EMBL/GenBank/DDBJ databases">
        <authorList>
            <consortium name="DOE Joint Genome Institute"/>
            <person name="Kuo A."/>
            <person name="Kohler A."/>
            <person name="Costa M.D."/>
            <person name="Nagy L.G."/>
            <person name="Floudas D."/>
            <person name="Copeland A."/>
            <person name="Barry K.W."/>
            <person name="Cichocki N."/>
            <person name="Veneault-Fourrey C."/>
            <person name="LaButti K."/>
            <person name="Lindquist E.A."/>
            <person name="Lipzen A."/>
            <person name="Lundell T."/>
            <person name="Morin E."/>
            <person name="Murat C."/>
            <person name="Sun H."/>
            <person name="Tunlid A."/>
            <person name="Henrissat B."/>
            <person name="Grigoriev I.V."/>
            <person name="Hibbett D.S."/>
            <person name="Martin F."/>
            <person name="Nordberg H.P."/>
            <person name="Cantor M.N."/>
            <person name="Hua S.X."/>
        </authorList>
    </citation>
    <scope>NUCLEOTIDE SEQUENCE [LARGE SCALE GENOMIC DNA]</scope>
    <source>
        <strain evidence="3 4">441</strain>
    </source>
</reference>
<feature type="transmembrane region" description="Helical" evidence="1">
    <location>
        <begin position="257"/>
        <end position="275"/>
    </location>
</feature>
<name>A0A0C9ZAV4_9AGAM</name>
<feature type="domain" description="DUF6533" evidence="2">
    <location>
        <begin position="21"/>
        <end position="82"/>
    </location>
</feature>
<dbReference type="Proteomes" id="UP000054018">
    <property type="component" value="Unassembled WGS sequence"/>
</dbReference>
<reference evidence="4" key="2">
    <citation type="submission" date="2015-01" db="EMBL/GenBank/DDBJ databases">
        <title>Evolutionary Origins and Diversification of the Mycorrhizal Mutualists.</title>
        <authorList>
            <consortium name="DOE Joint Genome Institute"/>
            <consortium name="Mycorrhizal Genomics Consortium"/>
            <person name="Kohler A."/>
            <person name="Kuo A."/>
            <person name="Nagy L.G."/>
            <person name="Floudas D."/>
            <person name="Copeland A."/>
            <person name="Barry K.W."/>
            <person name="Cichocki N."/>
            <person name="Veneault-Fourrey C."/>
            <person name="LaButti K."/>
            <person name="Lindquist E.A."/>
            <person name="Lipzen A."/>
            <person name="Lundell T."/>
            <person name="Morin E."/>
            <person name="Murat C."/>
            <person name="Riley R."/>
            <person name="Ohm R."/>
            <person name="Sun H."/>
            <person name="Tunlid A."/>
            <person name="Henrissat B."/>
            <person name="Grigoriev I.V."/>
            <person name="Hibbett D.S."/>
            <person name="Martin F."/>
        </authorList>
    </citation>
    <scope>NUCLEOTIDE SEQUENCE [LARGE SCALE GENOMIC DNA]</scope>
    <source>
        <strain evidence="4">441</strain>
    </source>
</reference>
<feature type="transmembrane region" description="Helical" evidence="1">
    <location>
        <begin position="281"/>
        <end position="302"/>
    </location>
</feature>
<dbReference type="Pfam" id="PF20151">
    <property type="entry name" value="DUF6533"/>
    <property type="match status" value="1"/>
</dbReference>
<organism evidence="3 4">
    <name type="scientific">Pisolithus microcarpus 441</name>
    <dbReference type="NCBI Taxonomy" id="765257"/>
    <lineage>
        <taxon>Eukaryota</taxon>
        <taxon>Fungi</taxon>
        <taxon>Dikarya</taxon>
        <taxon>Basidiomycota</taxon>
        <taxon>Agaricomycotina</taxon>
        <taxon>Agaricomycetes</taxon>
        <taxon>Agaricomycetidae</taxon>
        <taxon>Boletales</taxon>
        <taxon>Sclerodermatineae</taxon>
        <taxon>Pisolithaceae</taxon>
        <taxon>Pisolithus</taxon>
    </lineage>
</organism>
<sequence>MAEEELQALYDNLRQIRLVNCVAISCAAFVAYDILTNLDKEIPLIWRYYHNTNNDEHTSWRRRALRILVQTLFVFGRYYALLYLVVFFAVNNSQGLSVSVCKAYFYYFIFGGELPYTTLVNVILVVRLNAMYQILHGTQGLRKYQVLLVSVAVAEFVAEFVVGAVMAIWMVQRAIGPPAGIPWPGCRLSENVNDALTLPAWVTAILVATIFLGLTLRLLYSSMKLRFRRFGDFTISNIKEEIRNIQPITLTLVRDSVLIYFPMFGILVASVPIMVVYNTAVASVTVPIISALYSFCASRLIIHTREGLSQLSHDVQSREIGSIIYASQSLKGSRAWMPT</sequence>
<accession>A0A0C9ZAV4</accession>
<keyword evidence="1" id="KW-0472">Membrane</keyword>
<feature type="transmembrane region" description="Helical" evidence="1">
    <location>
        <begin position="105"/>
        <end position="126"/>
    </location>
</feature>
<gene>
    <name evidence="3" type="ORF">PISMIDRAFT_685742</name>
</gene>
<evidence type="ECO:0000259" key="2">
    <source>
        <dbReference type="Pfam" id="PF20151"/>
    </source>
</evidence>
<proteinExistence type="predicted"/>
<protein>
    <recommendedName>
        <fullName evidence="2">DUF6533 domain-containing protein</fullName>
    </recommendedName>
</protein>
<evidence type="ECO:0000313" key="4">
    <source>
        <dbReference type="Proteomes" id="UP000054018"/>
    </source>
</evidence>
<dbReference type="InterPro" id="IPR045340">
    <property type="entry name" value="DUF6533"/>
</dbReference>
<keyword evidence="1" id="KW-0812">Transmembrane</keyword>
<dbReference type="AlphaFoldDB" id="A0A0C9ZAV4"/>
<feature type="transmembrane region" description="Helical" evidence="1">
    <location>
        <begin position="198"/>
        <end position="220"/>
    </location>
</feature>
<feature type="transmembrane region" description="Helical" evidence="1">
    <location>
        <begin position="146"/>
        <end position="171"/>
    </location>
</feature>
<keyword evidence="1" id="KW-1133">Transmembrane helix</keyword>